<keyword evidence="1" id="KW-0812">Transmembrane</keyword>
<dbReference type="SUPFAM" id="SSF82754">
    <property type="entry name" value="C-terminal, gelsolin-like domain of Sec23/24"/>
    <property type="match status" value="1"/>
</dbReference>
<feature type="domain" description="Gelsolin-like" evidence="2">
    <location>
        <begin position="90"/>
        <end position="135"/>
    </location>
</feature>
<evidence type="ECO:0000313" key="4">
    <source>
        <dbReference type="Proteomes" id="UP001370490"/>
    </source>
</evidence>
<evidence type="ECO:0000313" key="3">
    <source>
        <dbReference type="EMBL" id="KAK6916912.1"/>
    </source>
</evidence>
<dbReference type="Proteomes" id="UP001370490">
    <property type="component" value="Unassembled WGS sequence"/>
</dbReference>
<dbReference type="EMBL" id="JBAMMX010000023">
    <property type="protein sequence ID" value="KAK6916912.1"/>
    <property type="molecule type" value="Genomic_DNA"/>
</dbReference>
<gene>
    <name evidence="3" type="ORF">RJ641_017663</name>
</gene>
<evidence type="ECO:0000256" key="1">
    <source>
        <dbReference type="SAM" id="Phobius"/>
    </source>
</evidence>
<dbReference type="Gene3D" id="3.40.20.10">
    <property type="entry name" value="Severin"/>
    <property type="match status" value="1"/>
</dbReference>
<keyword evidence="1" id="KW-0472">Membrane</keyword>
<protein>
    <submittedName>
        <fullName evidence="3">Gelsolin-like domain</fullName>
    </submittedName>
</protein>
<accession>A0AAN8UU95</accession>
<reference evidence="3 4" key="1">
    <citation type="submission" date="2023-12" db="EMBL/GenBank/DDBJ databases">
        <title>A high-quality genome assembly for Dillenia turbinata (Dilleniales).</title>
        <authorList>
            <person name="Chanderbali A."/>
        </authorList>
    </citation>
    <scope>NUCLEOTIDE SEQUENCE [LARGE SCALE GENOMIC DNA]</scope>
    <source>
        <strain evidence="3">LSX21</strain>
        <tissue evidence="3">Leaf</tissue>
    </source>
</reference>
<comment type="caution">
    <text evidence="3">The sequence shown here is derived from an EMBL/GenBank/DDBJ whole genome shotgun (WGS) entry which is preliminary data.</text>
</comment>
<organism evidence="3 4">
    <name type="scientific">Dillenia turbinata</name>
    <dbReference type="NCBI Taxonomy" id="194707"/>
    <lineage>
        <taxon>Eukaryota</taxon>
        <taxon>Viridiplantae</taxon>
        <taxon>Streptophyta</taxon>
        <taxon>Embryophyta</taxon>
        <taxon>Tracheophyta</taxon>
        <taxon>Spermatophyta</taxon>
        <taxon>Magnoliopsida</taxon>
        <taxon>eudicotyledons</taxon>
        <taxon>Gunneridae</taxon>
        <taxon>Pentapetalae</taxon>
        <taxon>Dilleniales</taxon>
        <taxon>Dilleniaceae</taxon>
        <taxon>Dillenia</taxon>
    </lineage>
</organism>
<dbReference type="InterPro" id="IPR007123">
    <property type="entry name" value="Gelsolin-like_dom"/>
</dbReference>
<keyword evidence="1" id="KW-1133">Transmembrane helix</keyword>
<sequence length="170" mass="19220">MEFFLTNEYLALYMFVLLFLSICFSYLANDQYLDIDLDCGLMWSHSLKSLNRLFAPLPRKTSSHQDKSVDTSLAKLSRVTKGQAEPLEGDTLTRVLLDTNTCGLLDCGLEVFVWMGRNTSLDERKSASSAAEEERELAISLASKMVESLKFLPSQVDVMVTHFILFLMCL</sequence>
<keyword evidence="4" id="KW-1185">Reference proteome</keyword>
<dbReference type="AlphaFoldDB" id="A0AAN8UU95"/>
<feature type="transmembrane region" description="Helical" evidence="1">
    <location>
        <begin position="9"/>
        <end position="28"/>
    </location>
</feature>
<name>A0AAN8UU95_9MAGN</name>
<evidence type="ECO:0000259" key="2">
    <source>
        <dbReference type="Pfam" id="PF00626"/>
    </source>
</evidence>
<dbReference type="InterPro" id="IPR036180">
    <property type="entry name" value="Gelsolin-like_dom_sf"/>
</dbReference>
<dbReference type="InterPro" id="IPR029006">
    <property type="entry name" value="ADF-H/Gelsolin-like_dom_sf"/>
</dbReference>
<dbReference type="Pfam" id="PF00626">
    <property type="entry name" value="Gelsolin"/>
    <property type="match status" value="1"/>
</dbReference>
<proteinExistence type="predicted"/>